<comment type="caution">
    <text evidence="1">The sequence shown here is derived from an EMBL/GenBank/DDBJ whole genome shotgun (WGS) entry which is preliminary data.</text>
</comment>
<sequence>MIEWDLRQNRDMMLRTKHFRGIFSFNAFVKHRAIPLAEHLYELVNHAEIVYAEDGGLCDQNAVIGVFNALHDSA</sequence>
<dbReference type="EMBL" id="VSSQ01089461">
    <property type="protein sequence ID" value="MPN35699.1"/>
    <property type="molecule type" value="Genomic_DNA"/>
</dbReference>
<evidence type="ECO:0000313" key="1">
    <source>
        <dbReference type="EMBL" id="MPN35699.1"/>
    </source>
</evidence>
<accession>A0A645HC55</accession>
<proteinExistence type="predicted"/>
<dbReference type="AlphaFoldDB" id="A0A645HC55"/>
<protein>
    <submittedName>
        <fullName evidence="1">Uncharacterized protein</fullName>
    </submittedName>
</protein>
<organism evidence="1">
    <name type="scientific">bioreactor metagenome</name>
    <dbReference type="NCBI Taxonomy" id="1076179"/>
    <lineage>
        <taxon>unclassified sequences</taxon>
        <taxon>metagenomes</taxon>
        <taxon>ecological metagenomes</taxon>
    </lineage>
</organism>
<name>A0A645HC55_9ZZZZ</name>
<reference evidence="1" key="1">
    <citation type="submission" date="2019-08" db="EMBL/GenBank/DDBJ databases">
        <authorList>
            <person name="Kucharzyk K."/>
            <person name="Murdoch R.W."/>
            <person name="Higgins S."/>
            <person name="Loffler F."/>
        </authorList>
    </citation>
    <scope>NUCLEOTIDE SEQUENCE</scope>
</reference>
<gene>
    <name evidence="1" type="ORF">SDC9_183197</name>
</gene>